<name>A0A810KY81_9ACTN</name>
<dbReference type="PANTHER" id="PTHR30582">
    <property type="entry name" value="L,D-TRANSPEPTIDASE"/>
    <property type="match status" value="1"/>
</dbReference>
<sequence length="406" mass="43689">MRVRRVVWVGWLAVAVLAVAGCTSSGGPQVHAKPSHSPAPAAVISTSLTATSDVSPAGLVQVKVADGALKSVTLRSAKGADVAGAVAKGGASWQATGKLKYDTKYTLSAVATNADGKKVQTSKSFRTVKPSNFTLPYLQRTGGYALQNGATYGVGIVPVVHFDEPIADKAAAEKSLVVTTSPHVDGSWYWVDDQNVHWRPESYYASGTKVTVDAKVYGVRVGKGLYGQADRKASFTIGDKRVAIADDKTHHVKVYENDKLVRDMPTSMGQGGYVKGKNGSISLWTMSGTYTVLDHGNPVTMSSDSYGLPADSPYGYAAESVYYATKISTDGIYLHELDTTVWAQGHQDVSHGCLNLNRKNAVWYYNHSRIGDVVQVVHTTGPKIELWQNGDWSVPWSTWQKHSALH</sequence>
<dbReference type="UniPathway" id="UPA00219"/>
<dbReference type="Gene3D" id="2.60.40.3710">
    <property type="match status" value="1"/>
</dbReference>
<comment type="pathway">
    <text evidence="1 7">Cell wall biogenesis; peptidoglycan biosynthesis.</text>
</comment>
<dbReference type="EMBL" id="AP023354">
    <property type="protein sequence ID" value="BCJ27359.1"/>
    <property type="molecule type" value="Genomic_DNA"/>
</dbReference>
<gene>
    <name evidence="10" type="ORF">Asera_14670</name>
</gene>
<feature type="domain" description="L,D-TPase catalytic" evidence="9">
    <location>
        <begin position="241"/>
        <end position="377"/>
    </location>
</feature>
<proteinExistence type="predicted"/>
<feature type="signal peptide" evidence="8">
    <location>
        <begin position="1"/>
        <end position="20"/>
    </location>
</feature>
<dbReference type="CDD" id="cd13432">
    <property type="entry name" value="LDT_IgD_like_2"/>
    <property type="match status" value="1"/>
</dbReference>
<feature type="chain" id="PRO_5039531967" description="L,D-TPase catalytic domain-containing protein" evidence="8">
    <location>
        <begin position="21"/>
        <end position="406"/>
    </location>
</feature>
<dbReference type="GO" id="GO:0071972">
    <property type="term" value="F:peptidoglycan L,D-transpeptidase activity"/>
    <property type="evidence" value="ECO:0007669"/>
    <property type="project" value="TreeGrafter"/>
</dbReference>
<evidence type="ECO:0000313" key="10">
    <source>
        <dbReference type="EMBL" id="BCJ27359.1"/>
    </source>
</evidence>
<dbReference type="InterPro" id="IPR038063">
    <property type="entry name" value="Transpep_catalytic_dom"/>
</dbReference>
<dbReference type="GO" id="GO:0018104">
    <property type="term" value="P:peptidoglycan-protein cross-linking"/>
    <property type="evidence" value="ECO:0007669"/>
    <property type="project" value="TreeGrafter"/>
</dbReference>
<evidence type="ECO:0000313" key="11">
    <source>
        <dbReference type="Proteomes" id="UP000680750"/>
    </source>
</evidence>
<dbReference type="InterPro" id="IPR041280">
    <property type="entry name" value="Big_10"/>
</dbReference>
<evidence type="ECO:0000256" key="7">
    <source>
        <dbReference type="PROSITE-ProRule" id="PRU01373"/>
    </source>
</evidence>
<dbReference type="PROSITE" id="PS51257">
    <property type="entry name" value="PROKAR_LIPOPROTEIN"/>
    <property type="match status" value="1"/>
</dbReference>
<dbReference type="AlphaFoldDB" id="A0A810KY81"/>
<dbReference type="PANTHER" id="PTHR30582:SF2">
    <property type="entry name" value="L,D-TRANSPEPTIDASE YCIB-RELATED"/>
    <property type="match status" value="1"/>
</dbReference>
<keyword evidence="5" id="KW-0012">Acyltransferase</keyword>
<evidence type="ECO:0000256" key="5">
    <source>
        <dbReference type="ARBA" id="ARBA00023315"/>
    </source>
</evidence>
<accession>A0A810KY81</accession>
<dbReference type="SUPFAM" id="SSF141523">
    <property type="entry name" value="L,D-transpeptidase catalytic domain-like"/>
    <property type="match status" value="1"/>
</dbReference>
<dbReference type="Pfam" id="PF17964">
    <property type="entry name" value="Big_10"/>
    <property type="match status" value="1"/>
</dbReference>
<dbReference type="Pfam" id="PF03734">
    <property type="entry name" value="YkuD"/>
    <property type="match status" value="1"/>
</dbReference>
<feature type="active site" description="Proton donor/acceptor" evidence="7">
    <location>
        <position position="335"/>
    </location>
</feature>
<dbReference type="Gene3D" id="2.60.40.3780">
    <property type="match status" value="1"/>
</dbReference>
<evidence type="ECO:0000256" key="6">
    <source>
        <dbReference type="ARBA" id="ARBA00023316"/>
    </source>
</evidence>
<dbReference type="InterPro" id="IPR050979">
    <property type="entry name" value="LD-transpeptidase"/>
</dbReference>
<protein>
    <recommendedName>
        <fullName evidence="9">L,D-TPase catalytic domain-containing protein</fullName>
    </recommendedName>
</protein>
<feature type="active site" description="Nucleophile" evidence="7">
    <location>
        <position position="353"/>
    </location>
</feature>
<keyword evidence="11" id="KW-1185">Reference proteome</keyword>
<evidence type="ECO:0000256" key="2">
    <source>
        <dbReference type="ARBA" id="ARBA00022679"/>
    </source>
</evidence>
<evidence type="ECO:0000259" key="9">
    <source>
        <dbReference type="PROSITE" id="PS52029"/>
    </source>
</evidence>
<evidence type="ECO:0000256" key="1">
    <source>
        <dbReference type="ARBA" id="ARBA00004752"/>
    </source>
</evidence>
<dbReference type="CDD" id="cd16913">
    <property type="entry name" value="YkuD_like"/>
    <property type="match status" value="1"/>
</dbReference>
<evidence type="ECO:0000256" key="8">
    <source>
        <dbReference type="SAM" id="SignalP"/>
    </source>
</evidence>
<dbReference type="Gene3D" id="2.40.440.10">
    <property type="entry name" value="L,D-transpeptidase catalytic domain-like"/>
    <property type="match status" value="1"/>
</dbReference>
<keyword evidence="6 7" id="KW-0961">Cell wall biogenesis/degradation</keyword>
<dbReference type="GO" id="GO:0005576">
    <property type="term" value="C:extracellular region"/>
    <property type="evidence" value="ECO:0007669"/>
    <property type="project" value="TreeGrafter"/>
</dbReference>
<dbReference type="PROSITE" id="PS52029">
    <property type="entry name" value="LD_TPASE"/>
    <property type="match status" value="1"/>
</dbReference>
<dbReference type="KEGG" id="aser:Asera_14670"/>
<dbReference type="Proteomes" id="UP000680750">
    <property type="component" value="Chromosome"/>
</dbReference>
<dbReference type="GO" id="GO:0008360">
    <property type="term" value="P:regulation of cell shape"/>
    <property type="evidence" value="ECO:0007669"/>
    <property type="project" value="UniProtKB-UniRule"/>
</dbReference>
<keyword evidence="4 7" id="KW-0573">Peptidoglycan synthesis</keyword>
<reference evidence="10" key="1">
    <citation type="submission" date="2020-08" db="EMBL/GenBank/DDBJ databases">
        <title>Whole genome shotgun sequence of Actinocatenispora sera NBRC 101916.</title>
        <authorList>
            <person name="Komaki H."/>
            <person name="Tamura T."/>
        </authorList>
    </citation>
    <scope>NUCLEOTIDE SEQUENCE</scope>
    <source>
        <strain evidence="10">NBRC 101916</strain>
    </source>
</reference>
<dbReference type="InterPro" id="IPR005490">
    <property type="entry name" value="LD_TPept_cat_dom"/>
</dbReference>
<evidence type="ECO:0000256" key="4">
    <source>
        <dbReference type="ARBA" id="ARBA00022984"/>
    </source>
</evidence>
<organism evidence="10 11">
    <name type="scientific">Actinocatenispora sera</name>
    <dbReference type="NCBI Taxonomy" id="390989"/>
    <lineage>
        <taxon>Bacteria</taxon>
        <taxon>Bacillati</taxon>
        <taxon>Actinomycetota</taxon>
        <taxon>Actinomycetes</taxon>
        <taxon>Micromonosporales</taxon>
        <taxon>Micromonosporaceae</taxon>
        <taxon>Actinocatenispora</taxon>
    </lineage>
</organism>
<keyword evidence="8" id="KW-0732">Signal</keyword>
<dbReference type="GO" id="GO:0071555">
    <property type="term" value="P:cell wall organization"/>
    <property type="evidence" value="ECO:0007669"/>
    <property type="project" value="UniProtKB-UniRule"/>
</dbReference>
<evidence type="ECO:0000256" key="3">
    <source>
        <dbReference type="ARBA" id="ARBA00022960"/>
    </source>
</evidence>
<keyword evidence="2" id="KW-0808">Transferase</keyword>
<dbReference type="GO" id="GO:0016746">
    <property type="term" value="F:acyltransferase activity"/>
    <property type="evidence" value="ECO:0007669"/>
    <property type="project" value="UniProtKB-KW"/>
</dbReference>
<keyword evidence="3 7" id="KW-0133">Cell shape</keyword>